<dbReference type="PANTHER" id="PTHR11138:SF5">
    <property type="entry name" value="METHIONYL-TRNA FORMYLTRANSFERASE, MITOCHONDRIAL"/>
    <property type="match status" value="1"/>
</dbReference>
<keyword evidence="6" id="KW-0648">Protein biosynthesis</keyword>
<evidence type="ECO:0000256" key="5">
    <source>
        <dbReference type="ARBA" id="ARBA00022679"/>
    </source>
</evidence>
<comment type="similarity">
    <text evidence="2">Belongs to the Fmt family.</text>
</comment>
<evidence type="ECO:0000256" key="6">
    <source>
        <dbReference type="ARBA" id="ARBA00022917"/>
    </source>
</evidence>
<dbReference type="InterPro" id="IPR037022">
    <property type="entry name" value="Formyl_trans_C_sf"/>
</dbReference>
<dbReference type="CDD" id="cd08704">
    <property type="entry name" value="Met_tRNA_FMT_C"/>
    <property type="match status" value="1"/>
</dbReference>
<dbReference type="AlphaFoldDB" id="A0A955IWE9"/>
<gene>
    <name evidence="10" type="ORF">KDA10_01260</name>
</gene>
<name>A0A955IWE9_UNCKA</name>
<evidence type="ECO:0000256" key="7">
    <source>
        <dbReference type="ARBA" id="ARBA00048558"/>
    </source>
</evidence>
<accession>A0A955IWE9</accession>
<dbReference type="InterPro" id="IPR041711">
    <property type="entry name" value="Met-tRNA-FMT_N"/>
</dbReference>
<evidence type="ECO:0000256" key="4">
    <source>
        <dbReference type="ARBA" id="ARBA00016014"/>
    </source>
</evidence>
<evidence type="ECO:0000313" key="10">
    <source>
        <dbReference type="EMBL" id="MCA9301982.1"/>
    </source>
</evidence>
<sequence>MTNETNSLNVAFFGTSDKSEPILKALYSEFNLCLCVTKSDTKVGRNRDIRQTGVKKWALGKNVHYIEVDNLKDRKNIDTVKKSLLMNNVDIAIVADFSYIIPLEIIQEAKYGMINVHFSLLPKYRGASPVQQSLLNGDEYTGVTFILMDEGMDTGDILTQRSFPIEKLDTTASLYDKLFIFAADLLPQTIQDYVKNIISPKEQDHASATYCYSPTHPKSTYIYRDDARINWSKNVNIINNMIRAYFPWPVCWSTLQDMRQDSITLTSEGIILNNDKNTTNAFDTFDLNVKNNKVIKIYEAEINNSNVLVIKRIQVEGKNITDWKSFLSGYSSKRIGG</sequence>
<comment type="function">
    <text evidence="1">Attaches a formyl group to the free amino group of methionyl-tRNA(fMet). The formyl group appears to play a dual role in the initiator identity of N-formylmethionyl-tRNA by promoting its recognition by IF2 and preventing the misappropriation of this tRNA by the elongation apparatus.</text>
</comment>
<evidence type="ECO:0000256" key="2">
    <source>
        <dbReference type="ARBA" id="ARBA00010699"/>
    </source>
</evidence>
<dbReference type="Pfam" id="PF02911">
    <property type="entry name" value="Formyl_trans_C"/>
    <property type="match status" value="1"/>
</dbReference>
<dbReference type="SUPFAM" id="SSF50486">
    <property type="entry name" value="FMT C-terminal domain-like"/>
    <property type="match status" value="1"/>
</dbReference>
<dbReference type="EMBL" id="JAGQNY010000004">
    <property type="protein sequence ID" value="MCA9301982.1"/>
    <property type="molecule type" value="Genomic_DNA"/>
</dbReference>
<dbReference type="PANTHER" id="PTHR11138">
    <property type="entry name" value="METHIONYL-TRNA FORMYLTRANSFERASE"/>
    <property type="match status" value="1"/>
</dbReference>
<evidence type="ECO:0000259" key="9">
    <source>
        <dbReference type="Pfam" id="PF02911"/>
    </source>
</evidence>
<dbReference type="CDD" id="cd08646">
    <property type="entry name" value="FMT_core_Met-tRNA-FMT_N"/>
    <property type="match status" value="1"/>
</dbReference>
<evidence type="ECO:0000313" key="11">
    <source>
        <dbReference type="Proteomes" id="UP000714817"/>
    </source>
</evidence>
<organism evidence="10 11">
    <name type="scientific">candidate division WWE3 bacterium</name>
    <dbReference type="NCBI Taxonomy" id="2053526"/>
    <lineage>
        <taxon>Bacteria</taxon>
        <taxon>Katanobacteria</taxon>
    </lineage>
</organism>
<feature type="domain" description="Formyl transferase N-terminal" evidence="8">
    <location>
        <begin position="9"/>
        <end position="189"/>
    </location>
</feature>
<dbReference type="GO" id="GO:0004479">
    <property type="term" value="F:methionyl-tRNA formyltransferase activity"/>
    <property type="evidence" value="ECO:0007669"/>
    <property type="project" value="UniProtKB-EC"/>
</dbReference>
<dbReference type="InterPro" id="IPR036477">
    <property type="entry name" value="Formyl_transf_N_sf"/>
</dbReference>
<comment type="catalytic activity">
    <reaction evidence="7">
        <text>L-methionyl-tRNA(fMet) + (6R)-10-formyltetrahydrofolate = N-formyl-L-methionyl-tRNA(fMet) + (6S)-5,6,7,8-tetrahydrofolate + H(+)</text>
        <dbReference type="Rhea" id="RHEA:24380"/>
        <dbReference type="Rhea" id="RHEA-COMP:9952"/>
        <dbReference type="Rhea" id="RHEA-COMP:9953"/>
        <dbReference type="ChEBI" id="CHEBI:15378"/>
        <dbReference type="ChEBI" id="CHEBI:57453"/>
        <dbReference type="ChEBI" id="CHEBI:78530"/>
        <dbReference type="ChEBI" id="CHEBI:78844"/>
        <dbReference type="ChEBI" id="CHEBI:195366"/>
        <dbReference type="EC" id="2.1.2.9"/>
    </reaction>
</comment>
<evidence type="ECO:0000256" key="3">
    <source>
        <dbReference type="ARBA" id="ARBA00012261"/>
    </source>
</evidence>
<dbReference type="InterPro" id="IPR002376">
    <property type="entry name" value="Formyl_transf_N"/>
</dbReference>
<protein>
    <recommendedName>
        <fullName evidence="4">Methionyl-tRNA formyltransferase</fullName>
        <ecNumber evidence="3">2.1.2.9</ecNumber>
    </recommendedName>
</protein>
<dbReference type="EC" id="2.1.2.9" evidence="3"/>
<dbReference type="InterPro" id="IPR011034">
    <property type="entry name" value="Formyl_transferase-like_C_sf"/>
</dbReference>
<dbReference type="InterPro" id="IPR044135">
    <property type="entry name" value="Met-tRNA-FMT_C"/>
</dbReference>
<comment type="caution">
    <text evidence="10">The sequence shown here is derived from an EMBL/GenBank/DDBJ whole genome shotgun (WGS) entry which is preliminary data.</text>
</comment>
<evidence type="ECO:0000256" key="1">
    <source>
        <dbReference type="ARBA" id="ARBA00002606"/>
    </source>
</evidence>
<feature type="domain" description="Formyl transferase C-terminal" evidence="9">
    <location>
        <begin position="222"/>
        <end position="330"/>
    </location>
</feature>
<dbReference type="Proteomes" id="UP000714817">
    <property type="component" value="Unassembled WGS sequence"/>
</dbReference>
<reference evidence="10" key="1">
    <citation type="submission" date="2020-04" db="EMBL/GenBank/DDBJ databases">
        <authorList>
            <person name="Zhang T."/>
        </authorList>
    </citation>
    <scope>NUCLEOTIDE SEQUENCE</scope>
    <source>
        <strain evidence="10">HKST-UBA80</strain>
    </source>
</reference>
<proteinExistence type="inferred from homology"/>
<reference evidence="10" key="2">
    <citation type="journal article" date="2021" name="Microbiome">
        <title>Successional dynamics and alternative stable states in a saline activated sludge microbial community over 9 years.</title>
        <authorList>
            <person name="Wang Y."/>
            <person name="Ye J."/>
            <person name="Ju F."/>
            <person name="Liu L."/>
            <person name="Boyd J.A."/>
            <person name="Deng Y."/>
            <person name="Parks D.H."/>
            <person name="Jiang X."/>
            <person name="Yin X."/>
            <person name="Woodcroft B.J."/>
            <person name="Tyson G.W."/>
            <person name="Hugenholtz P."/>
            <person name="Polz M.F."/>
            <person name="Zhang T."/>
        </authorList>
    </citation>
    <scope>NUCLEOTIDE SEQUENCE</scope>
    <source>
        <strain evidence="10">HKST-UBA80</strain>
    </source>
</reference>
<dbReference type="SUPFAM" id="SSF53328">
    <property type="entry name" value="Formyltransferase"/>
    <property type="match status" value="1"/>
</dbReference>
<keyword evidence="5" id="KW-0808">Transferase</keyword>
<dbReference type="Gene3D" id="3.10.25.10">
    <property type="entry name" value="Formyl transferase, C-terminal domain"/>
    <property type="match status" value="1"/>
</dbReference>
<dbReference type="InterPro" id="IPR005793">
    <property type="entry name" value="Formyl_trans_C"/>
</dbReference>
<dbReference type="Gene3D" id="3.40.50.170">
    <property type="entry name" value="Formyl transferase, N-terminal domain"/>
    <property type="match status" value="1"/>
</dbReference>
<evidence type="ECO:0000259" key="8">
    <source>
        <dbReference type="Pfam" id="PF00551"/>
    </source>
</evidence>
<dbReference type="Pfam" id="PF00551">
    <property type="entry name" value="Formyl_trans_N"/>
    <property type="match status" value="1"/>
</dbReference>